<evidence type="ECO:0000313" key="1">
    <source>
        <dbReference type="EMBL" id="SDL34303.1"/>
    </source>
</evidence>
<organism evidence="1 2">
    <name type="scientific">Tessaracoccus oleiagri</name>
    <dbReference type="NCBI Taxonomy" id="686624"/>
    <lineage>
        <taxon>Bacteria</taxon>
        <taxon>Bacillati</taxon>
        <taxon>Actinomycetota</taxon>
        <taxon>Actinomycetes</taxon>
        <taxon>Propionibacteriales</taxon>
        <taxon>Propionibacteriaceae</taxon>
        <taxon>Tessaracoccus</taxon>
    </lineage>
</organism>
<gene>
    <name evidence="1" type="ORF">SAMN04488242_1123</name>
</gene>
<dbReference type="InterPro" id="IPR011009">
    <property type="entry name" value="Kinase-like_dom_sf"/>
</dbReference>
<reference evidence="1 2" key="1">
    <citation type="submission" date="2016-10" db="EMBL/GenBank/DDBJ databases">
        <authorList>
            <person name="de Groot N.N."/>
        </authorList>
    </citation>
    <scope>NUCLEOTIDE SEQUENCE [LARGE SCALE GENOMIC DNA]</scope>
    <source>
        <strain evidence="1 2">CGMCC 1.9159</strain>
    </source>
</reference>
<dbReference type="Gene3D" id="3.90.1200.10">
    <property type="match status" value="1"/>
</dbReference>
<dbReference type="GO" id="GO:0016301">
    <property type="term" value="F:kinase activity"/>
    <property type="evidence" value="ECO:0007669"/>
    <property type="project" value="UniProtKB-KW"/>
</dbReference>
<keyword evidence="1" id="KW-0418">Kinase</keyword>
<name>A0A1G9JAR8_9ACTN</name>
<dbReference type="EMBL" id="FNGP01000002">
    <property type="protein sequence ID" value="SDL34303.1"/>
    <property type="molecule type" value="Genomic_DNA"/>
</dbReference>
<dbReference type="OrthoDB" id="7842280at2"/>
<evidence type="ECO:0000313" key="2">
    <source>
        <dbReference type="Proteomes" id="UP000199475"/>
    </source>
</evidence>
<accession>A0A1G9JAR8</accession>
<keyword evidence="1" id="KW-0808">Transferase</keyword>
<sequence>MTFLAVPRSVGDVLITRAWPAGEPSAETVTLRIEGRDTRGLVRAGELELGRAGTVEHATIAPFGEDPALPALADVNGELLGHRYGKRAVVRHGDLFVKVVPERRAESLAERNVLGAAIGQSAGFLTAAPTVTAAGVLASPALPGRALADVAPERWADVWRSWLDRWPLFATVETPGIPAHTPADEARVLEGWVAGALDRGVLVDTTGTARKTVARVAEQLVGGSPDVALLAHRDLHDGQLLFDESTGELALLDLDTLAMAEPALDLGNLAVHSILRVAQGEWTQAQGDVVLHAVSEMAETLGVSQNRLQLAQSAAALRLAAVYAYRPRWQPFAQQWLQVWLTKPVLR</sequence>
<keyword evidence="2" id="KW-1185">Reference proteome</keyword>
<dbReference type="SUPFAM" id="SSF56112">
    <property type="entry name" value="Protein kinase-like (PK-like)"/>
    <property type="match status" value="1"/>
</dbReference>
<proteinExistence type="predicted"/>
<protein>
    <submittedName>
        <fullName evidence="1">Thiamine kinase</fullName>
    </submittedName>
</protein>
<dbReference type="RefSeq" id="WP_143008221.1">
    <property type="nucleotide sequence ID" value="NZ_FNGP01000002.1"/>
</dbReference>
<dbReference type="AlphaFoldDB" id="A0A1G9JAR8"/>
<dbReference type="STRING" id="686624.SAMN04488242_1123"/>
<dbReference type="Proteomes" id="UP000199475">
    <property type="component" value="Unassembled WGS sequence"/>
</dbReference>